<dbReference type="KEGG" id="mcal:110299093"/>
<dbReference type="GO" id="GO:0005654">
    <property type="term" value="C:nucleoplasm"/>
    <property type="evidence" value="ECO:0007669"/>
    <property type="project" value="Ensembl"/>
</dbReference>
<reference evidence="17 18" key="1">
    <citation type="submission" date="2025-04" db="UniProtKB">
        <authorList>
            <consortium name="RefSeq"/>
        </authorList>
    </citation>
    <scope>IDENTIFICATION</scope>
</reference>
<keyword evidence="10 17" id="KW-0675">Receptor</keyword>
<protein>
    <recommendedName>
        <fullName evidence="3">Interleukin-4 receptor subunit alpha</fullName>
    </recommendedName>
</protein>
<evidence type="ECO:0000256" key="9">
    <source>
        <dbReference type="ARBA" id="ARBA00023157"/>
    </source>
</evidence>
<evidence type="ECO:0000256" key="6">
    <source>
        <dbReference type="ARBA" id="ARBA00022729"/>
    </source>
</evidence>
<dbReference type="PROSITE" id="PS01355">
    <property type="entry name" value="HEMATOPO_REC_S_F1"/>
    <property type="match status" value="1"/>
</dbReference>
<evidence type="ECO:0000259" key="15">
    <source>
        <dbReference type="PROSITE" id="PS50853"/>
    </source>
</evidence>
<dbReference type="GO" id="GO:0043235">
    <property type="term" value="C:receptor complex"/>
    <property type="evidence" value="ECO:0007669"/>
    <property type="project" value="Ensembl"/>
</dbReference>
<sequence>MGRLCNKFLTSVGCLILLLVTGSGSIKVLGEPTCFSDYIRTSTCEWFLDSTVDCSSQLRLHYRLMNFEFSENLTCIPRNSASTVCVCHMEMNRPVRSDRYQMELWAEHRQLWQGSFSPSGNVKPLAPDNLTLHTNVSDEWLLTWNNLYPSNYLVFKDIISMVNISREDNPAEFIVYNVTYKEPRLSFPINILTSGVYYTARVRVRFQKLTGTWSEWSPSITWYNHFQLPLIQRLPLGVTISCLCIPLFCLFCYFSVTKIKKVWWDQIPTPARSPLVAIIIQDAQVPLWDKQTRSQESTKYPHWKTCLDKLLPCLLKHRVKKKAEFPKAAPTKSLQSPGKAGWCPMEVSRTVLWPENVSVSAVHCMELFEAPVQSVEEEECETVKEDLSTSPENSGGCGFQESQADIMARLTENLFSDLLEAENGGLGQSALAESCSPLPSGCGQASVSWACFPMGPSEEATCQVTEQPSHPGPLSGSPAQSAPTLACTQVPLVLADNPAYRSFSDCCSPAPNPGELAPEQQQADHLEEEDPPSPADPHSSGPPMQPVESWEQILHMSVLQHGAAAGSTPAPASGYREFVQAVKQGAAQDPGVPGIRPSGDPGYKAFSSLLSSNGIHTDTAAAGTDGGHGGYKPFKNPVPNQSPSSVPLFTFGLDTELSPSPLNSDPPKSPPECLGLELGLKGGDWLKAPPPADQVPKPFGDDLGFGIVYSSLTCHLCGHLKQHHSQEEGGQSPIVASPGCGCCYDDRSPSLGSLSGALESCPEGMPPEANLMSAPKTPSNLSGEGKGPGHSLVPSQTTEVPVGTLGIAVS</sequence>
<dbReference type="PANTHER" id="PTHR23037:SF32">
    <property type="entry name" value="INTERLEUKIN-4 RECEPTOR SUBUNIT ALPHA"/>
    <property type="match status" value="1"/>
</dbReference>
<evidence type="ECO:0000256" key="12">
    <source>
        <dbReference type="ARBA" id="ARBA00025115"/>
    </source>
</evidence>
<keyword evidence="16" id="KW-1185">Reference proteome</keyword>
<evidence type="ECO:0000256" key="8">
    <source>
        <dbReference type="ARBA" id="ARBA00023136"/>
    </source>
</evidence>
<dbReference type="PANTHER" id="PTHR23037">
    <property type="entry name" value="CYTOKINE RECEPTOR"/>
    <property type="match status" value="1"/>
</dbReference>
<comment type="similarity">
    <text evidence="2">Belongs to the type I cytokine receptor family. Type 4 subfamily.</text>
</comment>
<evidence type="ECO:0000256" key="4">
    <source>
        <dbReference type="ARBA" id="ARBA00022553"/>
    </source>
</evidence>
<dbReference type="PROSITE" id="PS50853">
    <property type="entry name" value="FN3"/>
    <property type="match status" value="1"/>
</dbReference>
<dbReference type="GO" id="GO:0032722">
    <property type="term" value="P:positive regulation of chemokine production"/>
    <property type="evidence" value="ECO:0007669"/>
    <property type="project" value="Ensembl"/>
</dbReference>
<comment type="subcellular location">
    <subcellularLocation>
        <location evidence="1">Membrane</location>
        <topology evidence="1">Single-pass type I membrane protein</topology>
    </subcellularLocation>
</comment>
<dbReference type="GO" id="GO:0043032">
    <property type="term" value="P:positive regulation of macrophage activation"/>
    <property type="evidence" value="ECO:0007669"/>
    <property type="project" value="Ensembl"/>
</dbReference>
<dbReference type="GO" id="GO:0120162">
    <property type="term" value="P:positive regulation of cold-induced thermogenesis"/>
    <property type="evidence" value="ECO:0007669"/>
    <property type="project" value="Ensembl"/>
</dbReference>
<evidence type="ECO:0000256" key="11">
    <source>
        <dbReference type="ARBA" id="ARBA00023180"/>
    </source>
</evidence>
<dbReference type="InterPro" id="IPR036116">
    <property type="entry name" value="FN3_sf"/>
</dbReference>
<dbReference type="GO" id="GO:0002639">
    <property type="term" value="P:positive regulation of immunoglobulin production"/>
    <property type="evidence" value="ECO:0007669"/>
    <property type="project" value="Ensembl"/>
</dbReference>
<dbReference type="RefSeq" id="XP_021024355.1">
    <property type="nucleotide sequence ID" value="XM_021168696.2"/>
</dbReference>
<evidence type="ECO:0000313" key="18">
    <source>
        <dbReference type="RefSeq" id="XP_021024357.1"/>
    </source>
</evidence>
<organism evidence="16 19">
    <name type="scientific">Mus caroli</name>
    <name type="common">Ryukyu mouse</name>
    <name type="synonym">Ricefield mouse</name>
    <dbReference type="NCBI Taxonomy" id="10089"/>
    <lineage>
        <taxon>Eukaryota</taxon>
        <taxon>Metazoa</taxon>
        <taxon>Chordata</taxon>
        <taxon>Craniata</taxon>
        <taxon>Vertebrata</taxon>
        <taxon>Euteleostomi</taxon>
        <taxon>Mammalia</taxon>
        <taxon>Eutheria</taxon>
        <taxon>Euarchontoglires</taxon>
        <taxon>Glires</taxon>
        <taxon>Rodentia</taxon>
        <taxon>Myomorpha</taxon>
        <taxon>Muroidea</taxon>
        <taxon>Muridae</taxon>
        <taxon>Murinae</taxon>
        <taxon>Mus</taxon>
        <taxon>Mus</taxon>
    </lineage>
</organism>
<dbReference type="GO" id="GO:0002532">
    <property type="term" value="P:production of molecular mediator involved in inflammatory response"/>
    <property type="evidence" value="ECO:0007669"/>
    <property type="project" value="InterPro"/>
</dbReference>
<dbReference type="InterPro" id="IPR013783">
    <property type="entry name" value="Ig-like_fold"/>
</dbReference>
<dbReference type="GO" id="GO:0045626">
    <property type="term" value="P:negative regulation of T-helper 1 cell differentiation"/>
    <property type="evidence" value="ECO:0007669"/>
    <property type="project" value="Ensembl"/>
</dbReference>
<dbReference type="GO" id="GO:0045063">
    <property type="term" value="P:T-helper 1 cell differentiation"/>
    <property type="evidence" value="ECO:0007669"/>
    <property type="project" value="Ensembl"/>
</dbReference>
<evidence type="ECO:0000256" key="2">
    <source>
        <dbReference type="ARBA" id="ARBA00008280"/>
    </source>
</evidence>
<evidence type="ECO:0000256" key="14">
    <source>
        <dbReference type="SAM" id="SignalP"/>
    </source>
</evidence>
<dbReference type="RefSeq" id="XP_029335478.1">
    <property type="nucleotide sequence ID" value="XM_029479618.1"/>
</dbReference>
<evidence type="ECO:0000256" key="10">
    <source>
        <dbReference type="ARBA" id="ARBA00023170"/>
    </source>
</evidence>
<evidence type="ECO:0000256" key="13">
    <source>
        <dbReference type="SAM" id="MobiDB-lite"/>
    </source>
</evidence>
<dbReference type="GO" id="GO:0043306">
    <property type="term" value="P:positive regulation of mast cell degranulation"/>
    <property type="evidence" value="ECO:0007669"/>
    <property type="project" value="Ensembl"/>
</dbReference>
<feature type="region of interest" description="Disordered" evidence="13">
    <location>
        <begin position="462"/>
        <end position="482"/>
    </location>
</feature>
<dbReference type="GO" id="GO:0045064">
    <property type="term" value="P:T-helper 2 cell differentiation"/>
    <property type="evidence" value="ECO:0007669"/>
    <property type="project" value="Ensembl"/>
</dbReference>
<dbReference type="CTD" id="3566"/>
<evidence type="ECO:0000313" key="16">
    <source>
        <dbReference type="Proteomes" id="UP000515126"/>
    </source>
</evidence>
<keyword evidence="11" id="KW-0325">Glycoprotein</keyword>
<dbReference type="AlphaFoldDB" id="A0A6P7R2U1"/>
<dbReference type="GeneID" id="110299093"/>
<dbReference type="SUPFAM" id="SSF49265">
    <property type="entry name" value="Fibronectin type III"/>
    <property type="match status" value="2"/>
</dbReference>
<dbReference type="GO" id="GO:0034451">
    <property type="term" value="C:centriolar satellite"/>
    <property type="evidence" value="ECO:0007669"/>
    <property type="project" value="Ensembl"/>
</dbReference>
<name>A0A6P7R2U1_MUSCR</name>
<dbReference type="GO" id="GO:1901741">
    <property type="term" value="P:positive regulation of myoblast fusion"/>
    <property type="evidence" value="ECO:0007669"/>
    <property type="project" value="Ensembl"/>
</dbReference>
<comment type="function">
    <text evidence="12">Receptor for both interleukin 4 and interleukin 13. Couples to the JAK1/2/3-STAT6 pathway. The IL4 response is involved in promoting Th2 differentiation. The IL4/IL13 responses are involved in regulating IgE production and, chemokine and mucus production at sites of allergic inflammation. In certain cell types, can signal through activation of insulin receptor substrates, IRS1/IRS2.</text>
</comment>
<feature type="region of interest" description="Disordered" evidence="13">
    <location>
        <begin position="510"/>
        <end position="546"/>
    </location>
</feature>
<dbReference type="Pfam" id="PF09238">
    <property type="entry name" value="IL4Ra_N"/>
    <property type="match status" value="1"/>
</dbReference>
<evidence type="ECO:0000256" key="3">
    <source>
        <dbReference type="ARBA" id="ARBA00018975"/>
    </source>
</evidence>
<evidence type="ECO:0000313" key="19">
    <source>
        <dbReference type="RefSeq" id="XP_029335478.1"/>
    </source>
</evidence>
<evidence type="ECO:0000256" key="7">
    <source>
        <dbReference type="ARBA" id="ARBA00022989"/>
    </source>
</evidence>
<dbReference type="CDD" id="cd00063">
    <property type="entry name" value="FN3"/>
    <property type="match status" value="1"/>
</dbReference>
<keyword evidence="5" id="KW-0812">Transmembrane</keyword>
<feature type="domain" description="Fibronectin type-III" evidence="15">
    <location>
        <begin position="126"/>
        <end position="224"/>
    </location>
</feature>
<dbReference type="GO" id="GO:0045630">
    <property type="term" value="P:positive regulation of T-helper 2 cell differentiation"/>
    <property type="evidence" value="ECO:0007669"/>
    <property type="project" value="Ensembl"/>
</dbReference>
<keyword evidence="6 14" id="KW-0732">Signal</keyword>
<feature type="signal peptide" evidence="14">
    <location>
        <begin position="1"/>
        <end position="25"/>
    </location>
</feature>
<evidence type="ECO:0000256" key="5">
    <source>
        <dbReference type="ARBA" id="ARBA00022692"/>
    </source>
</evidence>
<keyword evidence="4" id="KW-0597">Phosphoprotein</keyword>
<dbReference type="InterPro" id="IPR015319">
    <property type="entry name" value="IL-4_rcpt-alpha_N"/>
</dbReference>
<dbReference type="Gene3D" id="2.60.40.10">
    <property type="entry name" value="Immunoglobulins"/>
    <property type="match status" value="2"/>
</dbReference>
<feature type="chain" id="PRO_5044652020" description="Interleukin-4 receptor subunit alpha" evidence="14">
    <location>
        <begin position="26"/>
        <end position="810"/>
    </location>
</feature>
<dbReference type="GO" id="GO:0004913">
    <property type="term" value="F:interleukin-4 receptor activity"/>
    <property type="evidence" value="ECO:0007669"/>
    <property type="project" value="Ensembl"/>
</dbReference>
<evidence type="ECO:0000256" key="1">
    <source>
        <dbReference type="ARBA" id="ARBA00004479"/>
    </source>
</evidence>
<proteinExistence type="inferred from homology"/>
<dbReference type="GO" id="GO:0009897">
    <property type="term" value="C:external side of plasma membrane"/>
    <property type="evidence" value="ECO:0007669"/>
    <property type="project" value="TreeGrafter"/>
</dbReference>
<dbReference type="GO" id="GO:0042832">
    <property type="term" value="P:defense response to protozoan"/>
    <property type="evidence" value="ECO:0007669"/>
    <property type="project" value="Ensembl"/>
</dbReference>
<keyword evidence="9" id="KW-1015">Disulfide bond</keyword>
<evidence type="ECO:0000313" key="17">
    <source>
        <dbReference type="RefSeq" id="XP_021024355.1"/>
    </source>
</evidence>
<dbReference type="Proteomes" id="UP000515126">
    <property type="component" value="Chromosome 7"/>
</dbReference>
<dbReference type="InterPro" id="IPR003961">
    <property type="entry name" value="FN3_dom"/>
</dbReference>
<accession>A0A6P7R2U1</accession>
<gene>
    <name evidence="17 18 19" type="primary">Il4r</name>
</gene>
<keyword evidence="8" id="KW-0472">Membrane</keyword>
<dbReference type="GO" id="GO:0016064">
    <property type="term" value="P:immunoglobulin mediated immune response"/>
    <property type="evidence" value="ECO:0007669"/>
    <property type="project" value="Ensembl"/>
</dbReference>
<dbReference type="InterPro" id="IPR003531">
    <property type="entry name" value="Hempt_rcpt_S_F1_CS"/>
</dbReference>
<keyword evidence="7" id="KW-1133">Transmembrane helix</keyword>
<dbReference type="RefSeq" id="XP_021024357.1">
    <property type="nucleotide sequence ID" value="XM_021168698.2"/>
</dbReference>
<feature type="region of interest" description="Disordered" evidence="13">
    <location>
        <begin position="765"/>
        <end position="797"/>
    </location>
</feature>